<sequence length="121" mass="14279">MEHLRRRLHDIEEELALVCRKLDQKSQELRELRRALLPNPERLYHNNIDLCHKFHLCTNGTSDLDNRIKSLRQSANNNENRLHDVTLLELSVEKLRIEILFIQSQPRTLFTGPCCALQKLS</sequence>
<dbReference type="AlphaFoldDB" id="A0A7I4YEF8"/>
<name>A0A7I4YEF8_HAECO</name>
<proteinExistence type="predicted"/>
<evidence type="ECO:0000256" key="1">
    <source>
        <dbReference type="SAM" id="Coils"/>
    </source>
</evidence>
<evidence type="ECO:0000313" key="3">
    <source>
        <dbReference type="WBParaSite" id="HCON_00079410-00001"/>
    </source>
</evidence>
<organism evidence="2 3">
    <name type="scientific">Haemonchus contortus</name>
    <name type="common">Barber pole worm</name>
    <dbReference type="NCBI Taxonomy" id="6289"/>
    <lineage>
        <taxon>Eukaryota</taxon>
        <taxon>Metazoa</taxon>
        <taxon>Ecdysozoa</taxon>
        <taxon>Nematoda</taxon>
        <taxon>Chromadorea</taxon>
        <taxon>Rhabditida</taxon>
        <taxon>Rhabditina</taxon>
        <taxon>Rhabditomorpha</taxon>
        <taxon>Strongyloidea</taxon>
        <taxon>Trichostrongylidae</taxon>
        <taxon>Haemonchus</taxon>
    </lineage>
</organism>
<evidence type="ECO:0000313" key="2">
    <source>
        <dbReference type="Proteomes" id="UP000025227"/>
    </source>
</evidence>
<dbReference type="WBParaSite" id="HCON_00079410-00001">
    <property type="protein sequence ID" value="HCON_00079410-00001"/>
    <property type="gene ID" value="HCON_00079410"/>
</dbReference>
<accession>A0A7I4YEF8</accession>
<reference evidence="3" key="1">
    <citation type="submission" date="2020-12" db="UniProtKB">
        <authorList>
            <consortium name="WormBaseParasite"/>
        </authorList>
    </citation>
    <scope>IDENTIFICATION</scope>
    <source>
        <strain evidence="3">MHco3</strain>
    </source>
</reference>
<feature type="coiled-coil region" evidence="1">
    <location>
        <begin position="1"/>
        <end position="35"/>
    </location>
</feature>
<protein>
    <submittedName>
        <fullName evidence="3">Tektin</fullName>
    </submittedName>
</protein>
<dbReference type="OrthoDB" id="5869484at2759"/>
<keyword evidence="1" id="KW-0175">Coiled coil</keyword>
<dbReference type="Proteomes" id="UP000025227">
    <property type="component" value="Unplaced"/>
</dbReference>
<keyword evidence="2" id="KW-1185">Reference proteome</keyword>